<evidence type="ECO:0000313" key="3">
    <source>
        <dbReference type="WBParaSite" id="PTRK_0001451000.1"/>
    </source>
</evidence>
<evidence type="ECO:0000256" key="1">
    <source>
        <dbReference type="SAM" id="SignalP"/>
    </source>
</evidence>
<proteinExistence type="predicted"/>
<keyword evidence="1" id="KW-0732">Signal</keyword>
<name>A0A0N4ZZS3_PARTI</name>
<feature type="chain" id="PRO_5005892673" evidence="1">
    <location>
        <begin position="22"/>
        <end position="137"/>
    </location>
</feature>
<feature type="signal peptide" evidence="1">
    <location>
        <begin position="1"/>
        <end position="21"/>
    </location>
</feature>
<reference evidence="3" key="1">
    <citation type="submission" date="2017-02" db="UniProtKB">
        <authorList>
            <consortium name="WormBaseParasite"/>
        </authorList>
    </citation>
    <scope>IDENTIFICATION</scope>
</reference>
<keyword evidence="2" id="KW-1185">Reference proteome</keyword>
<dbReference type="AlphaFoldDB" id="A0A0N4ZZS3"/>
<evidence type="ECO:0000313" key="2">
    <source>
        <dbReference type="Proteomes" id="UP000038045"/>
    </source>
</evidence>
<dbReference type="WBParaSite" id="PTRK_0001451000.1">
    <property type="protein sequence ID" value="PTRK_0001451000.1"/>
    <property type="gene ID" value="PTRK_0001451000"/>
</dbReference>
<protein>
    <submittedName>
        <fullName evidence="3">Uncharacterized protein</fullName>
    </submittedName>
</protein>
<sequence length="137" mass="14893">MIKKLLLVLSIIILLNEFCAPEKLCNGEDFILGFKGEFLCQGKPSKTAKFYVNSCNSETGDCDRTSTTTSNIIGKFFGSSTVKGSNDEFELHVYHDCAHCGGASSILFSTNDGVNCEGSLGKTHDFGKIELTDPLYC</sequence>
<organism evidence="2 3">
    <name type="scientific">Parastrongyloides trichosuri</name>
    <name type="common">Possum-specific nematode worm</name>
    <dbReference type="NCBI Taxonomy" id="131310"/>
    <lineage>
        <taxon>Eukaryota</taxon>
        <taxon>Metazoa</taxon>
        <taxon>Ecdysozoa</taxon>
        <taxon>Nematoda</taxon>
        <taxon>Chromadorea</taxon>
        <taxon>Rhabditida</taxon>
        <taxon>Tylenchina</taxon>
        <taxon>Panagrolaimomorpha</taxon>
        <taxon>Strongyloidoidea</taxon>
        <taxon>Strongyloididae</taxon>
        <taxon>Parastrongyloides</taxon>
    </lineage>
</organism>
<accession>A0A0N4ZZS3</accession>
<dbReference type="Proteomes" id="UP000038045">
    <property type="component" value="Unplaced"/>
</dbReference>